<feature type="domain" description="Glycosyltransferase subfamily 4-like N-terminal" evidence="2">
    <location>
        <begin position="14"/>
        <end position="174"/>
    </location>
</feature>
<dbReference type="Pfam" id="PF13439">
    <property type="entry name" value="Glyco_transf_4"/>
    <property type="match status" value="1"/>
</dbReference>
<dbReference type="PANTHER" id="PTHR12526">
    <property type="entry name" value="GLYCOSYLTRANSFERASE"/>
    <property type="match status" value="1"/>
</dbReference>
<feature type="domain" description="Glycosyl transferase family 1" evidence="1">
    <location>
        <begin position="184"/>
        <end position="351"/>
    </location>
</feature>
<proteinExistence type="predicted"/>
<dbReference type="PANTHER" id="PTHR12526:SF641">
    <property type="entry name" value="LIPOPOLYSACCHARIDE CORE BIOSYNTHESIS PROTEIN RFAG"/>
    <property type="match status" value="1"/>
</dbReference>
<dbReference type="Gene3D" id="3.40.50.2000">
    <property type="entry name" value="Glycogen Phosphorylase B"/>
    <property type="match status" value="2"/>
</dbReference>
<dbReference type="GO" id="GO:1901135">
    <property type="term" value="P:carbohydrate derivative metabolic process"/>
    <property type="evidence" value="ECO:0007669"/>
    <property type="project" value="UniProtKB-ARBA"/>
</dbReference>
<dbReference type="Pfam" id="PF00534">
    <property type="entry name" value="Glycos_transf_1"/>
    <property type="match status" value="1"/>
</dbReference>
<accession>A0A1C6YZ34</accession>
<name>A0A1C6YZ34_HAFAL</name>
<evidence type="ECO:0000313" key="4">
    <source>
        <dbReference type="Proteomes" id="UP000094844"/>
    </source>
</evidence>
<protein>
    <submittedName>
        <fullName evidence="3">UDP-glucose:(Heptosyl)LPS alpha-1,3-glucosyltransferase</fullName>
        <ecNumber evidence="3">2.4.1.-</ecNumber>
    </submittedName>
</protein>
<sequence>MMNIAFCLYKYFPFGGLQRDFLRIALACQARGHHIRVYAMSWEGERPADFEYIQVPTRSHSNHGRNKEYSDWVIHDLQTNPADIVVGFNKMPGLDYYYAADVCYAEKVAQEKGFFYRLTSRYKHYAEFERAVFSNESHAELLMLTGKQIADFKKHYQTAPERFHIVPPGISLDRKYDHRPANIREDFRQRSAIADDELLVLQVGSDFKRKGVDRTLRAISALPTAVKSKTKLIVVGQDKPKRYQALAAKLGISSQVQFYSGRDDIPELMAAADVLMHPAYQESAGIVLIEAIAAGLPVITTETCGYAHHVASAGCGVVISEPFEQKQLNEVLARALDDTKLRETWSEYAKSYADKEDLYSLPERAADLILGGKND</sequence>
<dbReference type="SUPFAM" id="SSF53756">
    <property type="entry name" value="UDP-Glycosyltransferase/glycogen phosphorylase"/>
    <property type="match status" value="1"/>
</dbReference>
<dbReference type="EC" id="2.4.1.-" evidence="3"/>
<evidence type="ECO:0000259" key="2">
    <source>
        <dbReference type="Pfam" id="PF13439"/>
    </source>
</evidence>
<dbReference type="EMBL" id="FMIQ01000027">
    <property type="protein sequence ID" value="SCM52069.1"/>
    <property type="molecule type" value="Genomic_DNA"/>
</dbReference>
<evidence type="ECO:0000313" key="3">
    <source>
        <dbReference type="EMBL" id="SCM52069.1"/>
    </source>
</evidence>
<dbReference type="InterPro" id="IPR001296">
    <property type="entry name" value="Glyco_trans_1"/>
</dbReference>
<dbReference type="Proteomes" id="UP000094844">
    <property type="component" value="Unassembled WGS sequence"/>
</dbReference>
<reference evidence="3 4" key="1">
    <citation type="submission" date="2016-09" db="EMBL/GenBank/DDBJ databases">
        <authorList>
            <person name="Capua I."/>
            <person name="De Benedictis P."/>
            <person name="Joannis T."/>
            <person name="Lombin L.H."/>
            <person name="Cattoli G."/>
        </authorList>
    </citation>
    <scope>NUCLEOTIDE SEQUENCE [LARGE SCALE GENOMIC DNA]</scope>
    <source>
        <strain evidence="3 4">GB001</strain>
    </source>
</reference>
<organism evidence="3 4">
    <name type="scientific">Hafnia alvei</name>
    <dbReference type="NCBI Taxonomy" id="569"/>
    <lineage>
        <taxon>Bacteria</taxon>
        <taxon>Pseudomonadati</taxon>
        <taxon>Pseudomonadota</taxon>
        <taxon>Gammaproteobacteria</taxon>
        <taxon>Enterobacterales</taxon>
        <taxon>Hafniaceae</taxon>
        <taxon>Hafnia</taxon>
    </lineage>
</organism>
<gene>
    <name evidence="3" type="ORF">BN1044_01540</name>
</gene>
<keyword evidence="3" id="KW-0808">Transferase</keyword>
<evidence type="ECO:0000259" key="1">
    <source>
        <dbReference type="Pfam" id="PF00534"/>
    </source>
</evidence>
<dbReference type="AlphaFoldDB" id="A0A1C6YZ34"/>
<dbReference type="InterPro" id="IPR028098">
    <property type="entry name" value="Glyco_trans_4-like_N"/>
</dbReference>
<keyword evidence="3" id="KW-0328">Glycosyltransferase</keyword>
<dbReference type="GO" id="GO:0016757">
    <property type="term" value="F:glycosyltransferase activity"/>
    <property type="evidence" value="ECO:0007669"/>
    <property type="project" value="UniProtKB-KW"/>
</dbReference>
<dbReference type="STRING" id="569.A6V27_06545"/>
<dbReference type="CDD" id="cd03801">
    <property type="entry name" value="GT4_PimA-like"/>
    <property type="match status" value="1"/>
</dbReference>